<evidence type="ECO:0000256" key="7">
    <source>
        <dbReference type="RuleBase" id="RU366058"/>
    </source>
</evidence>
<name>A0A660LIT1_9ACTN</name>
<dbReference type="PANTHER" id="PTHR12677:SF59">
    <property type="entry name" value="GOLGI APPARATUS MEMBRANE PROTEIN TVP38-RELATED"/>
    <property type="match status" value="1"/>
</dbReference>
<dbReference type="PANTHER" id="PTHR12677">
    <property type="entry name" value="GOLGI APPARATUS MEMBRANE PROTEIN TVP38-RELATED"/>
    <property type="match status" value="1"/>
</dbReference>
<keyword evidence="4 7" id="KW-0812">Transmembrane</keyword>
<evidence type="ECO:0000256" key="4">
    <source>
        <dbReference type="ARBA" id="ARBA00022692"/>
    </source>
</evidence>
<keyword evidence="5 7" id="KW-1133">Transmembrane helix</keyword>
<gene>
    <name evidence="9" type="ORF">C8N24_3876</name>
</gene>
<keyword evidence="10" id="KW-1185">Reference proteome</keyword>
<dbReference type="InterPro" id="IPR015414">
    <property type="entry name" value="TMEM64"/>
</dbReference>
<evidence type="ECO:0000313" key="10">
    <source>
        <dbReference type="Proteomes" id="UP000278962"/>
    </source>
</evidence>
<comment type="similarity">
    <text evidence="2 7">Belongs to the TVP38/TMEM64 family.</text>
</comment>
<feature type="transmembrane region" description="Helical" evidence="7">
    <location>
        <begin position="47"/>
        <end position="66"/>
    </location>
</feature>
<feature type="transmembrane region" description="Helical" evidence="7">
    <location>
        <begin position="78"/>
        <end position="106"/>
    </location>
</feature>
<evidence type="ECO:0000259" key="8">
    <source>
        <dbReference type="Pfam" id="PF09335"/>
    </source>
</evidence>
<evidence type="ECO:0000256" key="6">
    <source>
        <dbReference type="ARBA" id="ARBA00023136"/>
    </source>
</evidence>
<evidence type="ECO:0000256" key="2">
    <source>
        <dbReference type="ARBA" id="ARBA00008640"/>
    </source>
</evidence>
<dbReference type="Proteomes" id="UP000278962">
    <property type="component" value="Unassembled WGS sequence"/>
</dbReference>
<dbReference type="AlphaFoldDB" id="A0A660LIT1"/>
<dbReference type="RefSeq" id="WP_170179205.1">
    <property type="nucleotide sequence ID" value="NZ_RBIL01000001.1"/>
</dbReference>
<dbReference type="EMBL" id="RBIL01000001">
    <property type="protein sequence ID" value="RKQ94000.1"/>
    <property type="molecule type" value="Genomic_DNA"/>
</dbReference>
<feature type="transmembrane region" description="Helical" evidence="7">
    <location>
        <begin position="194"/>
        <end position="213"/>
    </location>
</feature>
<keyword evidence="3 7" id="KW-1003">Cell membrane</keyword>
<evidence type="ECO:0000313" key="9">
    <source>
        <dbReference type="EMBL" id="RKQ94000.1"/>
    </source>
</evidence>
<comment type="subcellular location">
    <subcellularLocation>
        <location evidence="1 7">Cell membrane</location>
        <topology evidence="1 7">Multi-pass membrane protein</topology>
    </subcellularLocation>
</comment>
<feature type="transmembrane region" description="Helical" evidence="7">
    <location>
        <begin position="163"/>
        <end position="182"/>
    </location>
</feature>
<feature type="transmembrane region" description="Helical" evidence="7">
    <location>
        <begin position="126"/>
        <end position="151"/>
    </location>
</feature>
<proteinExistence type="inferred from homology"/>
<organism evidence="9 10">
    <name type="scientific">Solirubrobacter pauli</name>
    <dbReference type="NCBI Taxonomy" id="166793"/>
    <lineage>
        <taxon>Bacteria</taxon>
        <taxon>Bacillati</taxon>
        <taxon>Actinomycetota</taxon>
        <taxon>Thermoleophilia</taxon>
        <taxon>Solirubrobacterales</taxon>
        <taxon>Solirubrobacteraceae</taxon>
        <taxon>Solirubrobacter</taxon>
    </lineage>
</organism>
<dbReference type="InterPro" id="IPR032816">
    <property type="entry name" value="VTT_dom"/>
</dbReference>
<sequence length="221" mass="23221">MRKLLLTLVAIAVAAAVVALVEPLRTALSHALHGDVDALQLQLQDLGVGGALVLVAIILVHAVVLFPAEIPNAVAGLVYGFAVALPIVMVAWTLSGLIAYALGVWIGRPLAVRLAGEERVKTAERVIGRGGAPALVMSRLVPFVPFSLVGYIAGATRVPVWRYTWTSFVGVLPITAAATYLGHALDDLSASDPLLWVAVGTLLALLVLTATVARRMRQSSR</sequence>
<keyword evidence="6 7" id="KW-0472">Membrane</keyword>
<protein>
    <recommendedName>
        <fullName evidence="7">TVP38/TMEM64 family membrane protein</fullName>
    </recommendedName>
</protein>
<comment type="caution">
    <text evidence="9">The sequence shown here is derived from an EMBL/GenBank/DDBJ whole genome shotgun (WGS) entry which is preliminary data.</text>
</comment>
<evidence type="ECO:0000256" key="5">
    <source>
        <dbReference type="ARBA" id="ARBA00022989"/>
    </source>
</evidence>
<dbReference type="GO" id="GO:0005886">
    <property type="term" value="C:plasma membrane"/>
    <property type="evidence" value="ECO:0007669"/>
    <property type="project" value="UniProtKB-SubCell"/>
</dbReference>
<reference evidence="9 10" key="1">
    <citation type="submission" date="2018-10" db="EMBL/GenBank/DDBJ databases">
        <title>Genomic Encyclopedia of Archaeal and Bacterial Type Strains, Phase II (KMG-II): from individual species to whole genera.</title>
        <authorList>
            <person name="Goeker M."/>
        </authorList>
    </citation>
    <scope>NUCLEOTIDE SEQUENCE [LARGE SCALE GENOMIC DNA]</scope>
    <source>
        <strain evidence="9 10">DSM 14954</strain>
    </source>
</reference>
<feature type="domain" description="VTT" evidence="8">
    <location>
        <begin position="66"/>
        <end position="183"/>
    </location>
</feature>
<dbReference type="Pfam" id="PF09335">
    <property type="entry name" value="VTT_dom"/>
    <property type="match status" value="1"/>
</dbReference>
<accession>A0A660LIT1</accession>
<evidence type="ECO:0000256" key="1">
    <source>
        <dbReference type="ARBA" id="ARBA00004651"/>
    </source>
</evidence>
<evidence type="ECO:0000256" key="3">
    <source>
        <dbReference type="ARBA" id="ARBA00022475"/>
    </source>
</evidence>